<comment type="caution">
    <text evidence="2">The sequence shown here is derived from an EMBL/GenBank/DDBJ whole genome shotgun (WGS) entry which is preliminary data.</text>
</comment>
<evidence type="ECO:0000313" key="2">
    <source>
        <dbReference type="EMBL" id="KAJ3443411.1"/>
    </source>
</evidence>
<keyword evidence="1" id="KW-0812">Transmembrane</keyword>
<evidence type="ECO:0000256" key="1">
    <source>
        <dbReference type="SAM" id="Phobius"/>
    </source>
</evidence>
<feature type="transmembrane region" description="Helical" evidence="1">
    <location>
        <begin position="5"/>
        <end position="27"/>
    </location>
</feature>
<gene>
    <name evidence="2" type="ORF">M0812_09251</name>
</gene>
<proteinExistence type="predicted"/>
<protein>
    <submittedName>
        <fullName evidence="2">Uncharacterized protein</fullName>
    </submittedName>
</protein>
<feature type="transmembrane region" description="Helical" evidence="1">
    <location>
        <begin position="89"/>
        <end position="111"/>
    </location>
</feature>
<dbReference type="Proteomes" id="UP001146793">
    <property type="component" value="Unassembled WGS sequence"/>
</dbReference>
<reference evidence="2" key="1">
    <citation type="submission" date="2022-08" db="EMBL/GenBank/DDBJ databases">
        <title>Novel sulphate-reducing endosymbionts in the free-living metamonad Anaeramoeba.</title>
        <authorList>
            <person name="Jerlstrom-Hultqvist J."/>
            <person name="Cepicka I."/>
            <person name="Gallot-Lavallee L."/>
            <person name="Salas-Leiva D."/>
            <person name="Curtis B.A."/>
            <person name="Zahonova K."/>
            <person name="Pipaliya S."/>
            <person name="Dacks J."/>
            <person name="Roger A.J."/>
        </authorList>
    </citation>
    <scope>NUCLEOTIDE SEQUENCE</scope>
    <source>
        <strain evidence="2">Busselton2</strain>
    </source>
</reference>
<accession>A0AAV7ZRE3</accession>
<dbReference type="EMBL" id="JANTQA010000023">
    <property type="protein sequence ID" value="KAJ3443411.1"/>
    <property type="molecule type" value="Genomic_DNA"/>
</dbReference>
<sequence>MLNRILVIGALATVLNFFCGGVFYVSIPKIKNLWEEIHQTNGATKKWEGVPESHIMLSFFLYGAFCIYAITFFWYWVRSMKPELRTKFGSFKIFLVTYIITMFPTIFNIFMQSNYPLILLYYDTIGQFFFRLVAILFLHFADWITDLVKMKFF</sequence>
<feature type="transmembrane region" description="Helical" evidence="1">
    <location>
        <begin position="117"/>
        <end position="141"/>
    </location>
</feature>
<name>A0AAV7ZRE3_9EUKA</name>
<keyword evidence="1" id="KW-0472">Membrane</keyword>
<organism evidence="2 3">
    <name type="scientific">Anaeramoeba flamelloides</name>
    <dbReference type="NCBI Taxonomy" id="1746091"/>
    <lineage>
        <taxon>Eukaryota</taxon>
        <taxon>Metamonada</taxon>
        <taxon>Anaeramoebidae</taxon>
        <taxon>Anaeramoeba</taxon>
    </lineage>
</organism>
<keyword evidence="1" id="KW-1133">Transmembrane helix</keyword>
<evidence type="ECO:0000313" key="3">
    <source>
        <dbReference type="Proteomes" id="UP001146793"/>
    </source>
</evidence>
<dbReference type="AlphaFoldDB" id="A0AAV7ZRE3"/>
<feature type="transmembrane region" description="Helical" evidence="1">
    <location>
        <begin position="55"/>
        <end position="77"/>
    </location>
</feature>